<organism evidence="3 7">
    <name type="scientific">Rotaria sordida</name>
    <dbReference type="NCBI Taxonomy" id="392033"/>
    <lineage>
        <taxon>Eukaryota</taxon>
        <taxon>Metazoa</taxon>
        <taxon>Spiralia</taxon>
        <taxon>Gnathifera</taxon>
        <taxon>Rotifera</taxon>
        <taxon>Eurotatoria</taxon>
        <taxon>Bdelloidea</taxon>
        <taxon>Philodinida</taxon>
        <taxon>Philodinidae</taxon>
        <taxon>Rotaria</taxon>
    </lineage>
</organism>
<dbReference type="EMBL" id="CAJOBE010000172">
    <property type="protein sequence ID" value="CAF3587598.1"/>
    <property type="molecule type" value="Genomic_DNA"/>
</dbReference>
<evidence type="ECO:0008006" key="8">
    <source>
        <dbReference type="Google" id="ProtNLM"/>
    </source>
</evidence>
<comment type="caution">
    <text evidence="3">The sequence shown here is derived from an EMBL/GenBank/DDBJ whole genome shotgun (WGS) entry which is preliminary data.</text>
</comment>
<keyword evidence="1" id="KW-0812">Transmembrane</keyword>
<dbReference type="OrthoDB" id="9990906at2759"/>
<evidence type="ECO:0000256" key="1">
    <source>
        <dbReference type="SAM" id="Phobius"/>
    </source>
</evidence>
<reference evidence="3" key="1">
    <citation type="submission" date="2021-02" db="EMBL/GenBank/DDBJ databases">
        <authorList>
            <person name="Nowell W R."/>
        </authorList>
    </citation>
    <scope>NUCLEOTIDE SEQUENCE</scope>
</reference>
<accession>A0A814XGT7</accession>
<proteinExistence type="predicted"/>
<keyword evidence="1" id="KW-0472">Membrane</keyword>
<dbReference type="EMBL" id="CAJNOU010003428">
    <property type="protein sequence ID" value="CAF1390168.1"/>
    <property type="molecule type" value="Genomic_DNA"/>
</dbReference>
<dbReference type="Proteomes" id="UP000663874">
    <property type="component" value="Unassembled WGS sequence"/>
</dbReference>
<gene>
    <name evidence="6" type="ORF">FNK824_LOCUS2754</name>
    <name evidence="5" type="ORF">OTI717_LOCUS1369</name>
    <name evidence="2" type="ORF">RFH988_LOCUS24650</name>
    <name evidence="4" type="ORF">SEV965_LOCUS30881</name>
    <name evidence="3" type="ORF">ZHD862_LOCUS23631</name>
</gene>
<evidence type="ECO:0000313" key="7">
    <source>
        <dbReference type="Proteomes" id="UP000663864"/>
    </source>
</evidence>
<keyword evidence="1" id="KW-1133">Transmembrane helix</keyword>
<name>A0A814XGT7_9BILA</name>
<evidence type="ECO:0000313" key="4">
    <source>
        <dbReference type="EMBL" id="CAF1390168.1"/>
    </source>
</evidence>
<dbReference type="EMBL" id="CAJNOT010001549">
    <property type="protein sequence ID" value="CAF1216207.1"/>
    <property type="molecule type" value="Genomic_DNA"/>
</dbReference>
<dbReference type="EMBL" id="CAJOAX010000056">
    <property type="protein sequence ID" value="CAF3495060.1"/>
    <property type="molecule type" value="Genomic_DNA"/>
</dbReference>
<dbReference type="Proteomes" id="UP000663823">
    <property type="component" value="Unassembled WGS sequence"/>
</dbReference>
<sequence length="105" mass="11650">MNASIFALLIFNNSPQGPPPSASPITVIQSNIALFGYALLFILGLFGHTNSFLIFLRPILNHISTNCLFIALTISDSIYFLLSFYDFINIDLQTRDTSVNRSAMC</sequence>
<feature type="transmembrane region" description="Helical" evidence="1">
    <location>
        <begin position="68"/>
        <end position="88"/>
    </location>
</feature>
<evidence type="ECO:0000313" key="5">
    <source>
        <dbReference type="EMBL" id="CAF3495060.1"/>
    </source>
</evidence>
<protein>
    <recommendedName>
        <fullName evidence="8">G-protein coupled receptors family 1 profile domain-containing protein</fullName>
    </recommendedName>
</protein>
<dbReference type="AlphaFoldDB" id="A0A814XGT7"/>
<evidence type="ECO:0000313" key="2">
    <source>
        <dbReference type="EMBL" id="CAF1201936.1"/>
    </source>
</evidence>
<evidence type="ECO:0000313" key="3">
    <source>
        <dbReference type="EMBL" id="CAF1216207.1"/>
    </source>
</evidence>
<dbReference type="Proteomes" id="UP000663889">
    <property type="component" value="Unassembled WGS sequence"/>
</dbReference>
<dbReference type="EMBL" id="CAJNOO010001814">
    <property type="protein sequence ID" value="CAF1201936.1"/>
    <property type="molecule type" value="Genomic_DNA"/>
</dbReference>
<feature type="transmembrane region" description="Helical" evidence="1">
    <location>
        <begin position="34"/>
        <end position="56"/>
    </location>
</feature>
<dbReference type="Proteomes" id="UP000663882">
    <property type="component" value="Unassembled WGS sequence"/>
</dbReference>
<dbReference type="Proteomes" id="UP000663864">
    <property type="component" value="Unassembled WGS sequence"/>
</dbReference>
<evidence type="ECO:0000313" key="6">
    <source>
        <dbReference type="EMBL" id="CAF3587598.1"/>
    </source>
</evidence>